<dbReference type="Proteomes" id="UP001314903">
    <property type="component" value="Unassembled WGS sequence"/>
</dbReference>
<evidence type="ECO:0000313" key="2">
    <source>
        <dbReference type="EMBL" id="MBP2027842.1"/>
    </source>
</evidence>
<organism evidence="2 3">
    <name type="scientific">Acetoanaerobium pronyense</name>
    <dbReference type="NCBI Taxonomy" id="1482736"/>
    <lineage>
        <taxon>Bacteria</taxon>
        <taxon>Bacillati</taxon>
        <taxon>Bacillota</taxon>
        <taxon>Clostridia</taxon>
        <taxon>Peptostreptococcales</taxon>
        <taxon>Filifactoraceae</taxon>
        <taxon>Acetoanaerobium</taxon>
    </lineage>
</organism>
<protein>
    <submittedName>
        <fullName evidence="2">Uncharacterized protein</fullName>
    </submittedName>
</protein>
<name>A0ABS4KJ82_9FIRM</name>
<accession>A0ABS4KJ82</accession>
<sequence length="132" mass="15072">MSQGIRKLSLALILTLVIGNIYLIYWNQNLKKEFKKEVLISRNNLSLEYKNSNYKNYSLLKGINSAPEKIKMGLESIYISKESIAFEVRGNSLEEIEDIESFLNDVLEKTKLSMNLLSEGENIKGTLIYGGF</sequence>
<comment type="caution">
    <text evidence="2">The sequence shown here is derived from an EMBL/GenBank/DDBJ whole genome shotgun (WGS) entry which is preliminary data.</text>
</comment>
<feature type="transmembrane region" description="Helical" evidence="1">
    <location>
        <begin position="6"/>
        <end position="26"/>
    </location>
</feature>
<evidence type="ECO:0000256" key="1">
    <source>
        <dbReference type="SAM" id="Phobius"/>
    </source>
</evidence>
<gene>
    <name evidence="2" type="ORF">J2Z35_001640</name>
</gene>
<dbReference type="RefSeq" id="WP_209660901.1">
    <property type="nucleotide sequence ID" value="NZ_JAGGLI010000016.1"/>
</dbReference>
<keyword evidence="1" id="KW-1133">Transmembrane helix</keyword>
<proteinExistence type="predicted"/>
<reference evidence="2 3" key="1">
    <citation type="submission" date="2021-03" db="EMBL/GenBank/DDBJ databases">
        <title>Genomic Encyclopedia of Type Strains, Phase IV (KMG-IV): sequencing the most valuable type-strain genomes for metagenomic binning, comparative biology and taxonomic classification.</title>
        <authorList>
            <person name="Goeker M."/>
        </authorList>
    </citation>
    <scope>NUCLEOTIDE SEQUENCE [LARGE SCALE GENOMIC DNA]</scope>
    <source>
        <strain evidence="2 3">DSM 27512</strain>
    </source>
</reference>
<keyword evidence="3" id="KW-1185">Reference proteome</keyword>
<keyword evidence="1" id="KW-0812">Transmembrane</keyword>
<keyword evidence="1" id="KW-0472">Membrane</keyword>
<dbReference type="EMBL" id="JAGGLI010000016">
    <property type="protein sequence ID" value="MBP2027842.1"/>
    <property type="molecule type" value="Genomic_DNA"/>
</dbReference>
<evidence type="ECO:0000313" key="3">
    <source>
        <dbReference type="Proteomes" id="UP001314903"/>
    </source>
</evidence>